<dbReference type="InParanoid" id="A0A1Z5SMI5"/>
<comment type="similarity">
    <text evidence="2">Belongs to the mitochondrion-specific ribosomal protein mS41 family.</text>
</comment>
<dbReference type="Pfam" id="PF09597">
    <property type="entry name" value="SAM_Ribosomal_mS41"/>
    <property type="match status" value="1"/>
</dbReference>
<dbReference type="Proteomes" id="UP000194280">
    <property type="component" value="Unassembled WGS sequence"/>
</dbReference>
<organism evidence="7 8">
    <name type="scientific">Hortaea werneckii EXF-2000</name>
    <dbReference type="NCBI Taxonomy" id="1157616"/>
    <lineage>
        <taxon>Eukaryota</taxon>
        <taxon>Fungi</taxon>
        <taxon>Dikarya</taxon>
        <taxon>Ascomycota</taxon>
        <taxon>Pezizomycotina</taxon>
        <taxon>Dothideomycetes</taxon>
        <taxon>Dothideomycetidae</taxon>
        <taxon>Mycosphaerellales</taxon>
        <taxon>Teratosphaeriaceae</taxon>
        <taxon>Hortaea</taxon>
    </lineage>
</organism>
<sequence>MALKRPSMLLNLPQPTRIFTCLQCRSLHRLHAPTQRIPKPTPFVPDVQTFLTLIGRKLSAHSAKIPSWEALFSLSGQQLREAGVEPARARRYLMWWRERFRNGITGVGGDLKEVKDGIAELRVMEVPSSRPMDREATLTKGAGMRKVVVNVPATVALPPDPAKAAPEAEEGREGEPAPARAVAPPVSFNAKDVHAINGVKIVQANNIAGTGVEPVKGHQGVARLKVKEGLWEQRRGHKVDGGERRRAEVRYKRRVQEKKMAR</sequence>
<dbReference type="VEuPathDB" id="FungiDB:BTJ68_14962"/>
<evidence type="ECO:0000313" key="8">
    <source>
        <dbReference type="Proteomes" id="UP000194280"/>
    </source>
</evidence>
<evidence type="ECO:0000259" key="6">
    <source>
        <dbReference type="SMART" id="SM01238"/>
    </source>
</evidence>
<dbReference type="AlphaFoldDB" id="A0A1Z5SMI5"/>
<comment type="subcellular location">
    <subcellularLocation>
        <location evidence="1">Mitochondrion</location>
    </subcellularLocation>
</comment>
<proteinExistence type="inferred from homology"/>
<name>A0A1Z5SMI5_HORWE</name>
<evidence type="ECO:0000256" key="4">
    <source>
        <dbReference type="ARBA" id="ARBA00035129"/>
    </source>
</evidence>
<reference evidence="7 8" key="1">
    <citation type="submission" date="2017-01" db="EMBL/GenBank/DDBJ databases">
        <title>The recent genome duplication of the halophilic yeast Hortaea werneckii: insights from long-read sequencing.</title>
        <authorList>
            <person name="Sinha S."/>
            <person name="Flibotte S."/>
            <person name="Neira M."/>
            <person name="Lenassi M."/>
            <person name="Gostincar C."/>
            <person name="Stajich J.E."/>
            <person name="Nislow C.E."/>
        </authorList>
    </citation>
    <scope>NUCLEOTIDE SEQUENCE [LARGE SCALE GENOMIC DNA]</scope>
    <source>
        <strain evidence="7 8">EXF-2000</strain>
    </source>
</reference>
<feature type="domain" description="Small ribosomal subunit protein mS41 SAM" evidence="6">
    <location>
        <begin position="47"/>
        <end position="103"/>
    </location>
</feature>
<evidence type="ECO:0000256" key="2">
    <source>
        <dbReference type="ARBA" id="ARBA00010492"/>
    </source>
</evidence>
<dbReference type="PANTHER" id="PTHR28235">
    <property type="entry name" value="PROTEIN FYV4, MITOCHONDRIAL"/>
    <property type="match status" value="1"/>
</dbReference>
<evidence type="ECO:0000313" key="7">
    <source>
        <dbReference type="EMBL" id="OTA22052.1"/>
    </source>
</evidence>
<dbReference type="EMBL" id="MUNK01000409">
    <property type="protein sequence ID" value="OTA22052.1"/>
    <property type="molecule type" value="Genomic_DNA"/>
</dbReference>
<gene>
    <name evidence="7" type="ORF">BTJ68_14962</name>
</gene>
<accession>A0A1Z5SMI5</accession>
<feature type="region of interest" description="Disordered" evidence="5">
    <location>
        <begin position="158"/>
        <end position="180"/>
    </location>
</feature>
<evidence type="ECO:0000256" key="3">
    <source>
        <dbReference type="ARBA" id="ARBA00023128"/>
    </source>
</evidence>
<keyword evidence="8" id="KW-1185">Reference proteome</keyword>
<dbReference type="InterPro" id="IPR039603">
    <property type="entry name" value="Ribosomal_mS41"/>
</dbReference>
<dbReference type="OrthoDB" id="18595at2759"/>
<evidence type="ECO:0000256" key="1">
    <source>
        <dbReference type="ARBA" id="ARBA00004173"/>
    </source>
</evidence>
<keyword evidence="3" id="KW-0496">Mitochondrion</keyword>
<dbReference type="PANTHER" id="PTHR28235:SF1">
    <property type="entry name" value="SMALL RIBOSOMAL SUBUNIT PROTEIN MS41"/>
    <property type="match status" value="1"/>
</dbReference>
<dbReference type="GO" id="GO:0005739">
    <property type="term" value="C:mitochondrion"/>
    <property type="evidence" value="ECO:0007669"/>
    <property type="project" value="UniProtKB-SubCell"/>
</dbReference>
<dbReference type="SMART" id="SM01238">
    <property type="entry name" value="IGR"/>
    <property type="match status" value="1"/>
</dbReference>
<evidence type="ECO:0000256" key="5">
    <source>
        <dbReference type="SAM" id="MobiDB-lite"/>
    </source>
</evidence>
<dbReference type="InterPro" id="IPR019083">
    <property type="entry name" value="SAM_Ribosomal_mS41"/>
</dbReference>
<protein>
    <recommendedName>
        <fullName evidence="4">Small ribosomal subunit protein mS41</fullName>
    </recommendedName>
</protein>
<comment type="caution">
    <text evidence="7">The sequence shown here is derived from an EMBL/GenBank/DDBJ whole genome shotgun (WGS) entry which is preliminary data.</text>
</comment>